<keyword evidence="1" id="KW-0808">Transferase</keyword>
<evidence type="ECO:0000256" key="1">
    <source>
        <dbReference type="ARBA" id="ARBA00022679"/>
    </source>
</evidence>
<dbReference type="InterPro" id="IPR000182">
    <property type="entry name" value="GNAT_dom"/>
</dbReference>
<evidence type="ECO:0000259" key="3">
    <source>
        <dbReference type="PROSITE" id="PS51186"/>
    </source>
</evidence>
<name>A0ABT4RDQ1_9ACTN</name>
<dbReference type="CDD" id="cd04301">
    <property type="entry name" value="NAT_SF"/>
    <property type="match status" value="1"/>
</dbReference>
<evidence type="ECO:0000313" key="5">
    <source>
        <dbReference type="Proteomes" id="UP001147700"/>
    </source>
</evidence>
<feature type="domain" description="N-acetyltransferase" evidence="3">
    <location>
        <begin position="2"/>
        <end position="149"/>
    </location>
</feature>
<dbReference type="SUPFAM" id="SSF55729">
    <property type="entry name" value="Acyl-CoA N-acyltransferases (Nat)"/>
    <property type="match status" value="1"/>
</dbReference>
<dbReference type="RefSeq" id="WP_202952266.1">
    <property type="nucleotide sequence ID" value="NZ_JAPCID010000005.1"/>
</dbReference>
<organism evidence="4 5">
    <name type="scientific">Solirubrobacter deserti</name>
    <dbReference type="NCBI Taxonomy" id="2282478"/>
    <lineage>
        <taxon>Bacteria</taxon>
        <taxon>Bacillati</taxon>
        <taxon>Actinomycetota</taxon>
        <taxon>Thermoleophilia</taxon>
        <taxon>Solirubrobacterales</taxon>
        <taxon>Solirubrobacteraceae</taxon>
        <taxon>Solirubrobacter</taxon>
    </lineage>
</organism>
<dbReference type="PANTHER" id="PTHR43877:SF2">
    <property type="entry name" value="AMINOALKYLPHOSPHONATE N-ACETYLTRANSFERASE-RELATED"/>
    <property type="match status" value="1"/>
</dbReference>
<gene>
    <name evidence="4" type="ORF">OJ962_04075</name>
</gene>
<dbReference type="Gene3D" id="3.40.630.30">
    <property type="match status" value="1"/>
</dbReference>
<keyword evidence="2" id="KW-0012">Acyltransferase</keyword>
<protein>
    <submittedName>
        <fullName evidence="4">GNAT family N-acetyltransferase</fullName>
    </submittedName>
</protein>
<keyword evidence="5" id="KW-1185">Reference proteome</keyword>
<dbReference type="EMBL" id="JAPCID010000005">
    <property type="protein sequence ID" value="MDA0136662.1"/>
    <property type="molecule type" value="Genomic_DNA"/>
</dbReference>
<dbReference type="InterPro" id="IPR050832">
    <property type="entry name" value="Bact_Acetyltransf"/>
</dbReference>
<dbReference type="Proteomes" id="UP001147700">
    <property type="component" value="Unassembled WGS sequence"/>
</dbReference>
<dbReference type="PANTHER" id="PTHR43877">
    <property type="entry name" value="AMINOALKYLPHOSPHONATE N-ACETYLTRANSFERASE-RELATED-RELATED"/>
    <property type="match status" value="1"/>
</dbReference>
<dbReference type="PROSITE" id="PS51186">
    <property type="entry name" value="GNAT"/>
    <property type="match status" value="1"/>
</dbReference>
<proteinExistence type="predicted"/>
<reference evidence="4" key="1">
    <citation type="submission" date="2022-10" db="EMBL/GenBank/DDBJ databases">
        <title>The WGS of Solirubrobacter sp. CPCC 204708.</title>
        <authorList>
            <person name="Jiang Z."/>
        </authorList>
    </citation>
    <scope>NUCLEOTIDE SEQUENCE</scope>
    <source>
        <strain evidence="4">CPCC 204708</strain>
    </source>
</reference>
<evidence type="ECO:0000256" key="2">
    <source>
        <dbReference type="ARBA" id="ARBA00023315"/>
    </source>
</evidence>
<comment type="caution">
    <text evidence="4">The sequence shown here is derived from an EMBL/GenBank/DDBJ whole genome shotgun (WGS) entry which is preliminary data.</text>
</comment>
<dbReference type="InterPro" id="IPR016181">
    <property type="entry name" value="Acyl_CoA_acyltransferase"/>
</dbReference>
<evidence type="ECO:0000313" key="4">
    <source>
        <dbReference type="EMBL" id="MDA0136662.1"/>
    </source>
</evidence>
<sequence length="149" mass="16556">MPDIRTAGPEDLDTVTDLLIGFRDWWNSTTPSDETFRTTAAKLLEDPNTEFLLAGTDGLAQIRFRLSAWTGTEDCWLEDVYVKDRARGTGLGKALTQAAIDRARERGCQRIELDVNEQNTHAIGLYTSLGFKLEPKPPGRTLFLGAKLA</sequence>
<dbReference type="Pfam" id="PF00583">
    <property type="entry name" value="Acetyltransf_1"/>
    <property type="match status" value="1"/>
</dbReference>
<accession>A0ABT4RDQ1</accession>